<protein>
    <recommendedName>
        <fullName evidence="4">Secreted protein</fullName>
    </recommendedName>
</protein>
<dbReference type="Proteomes" id="UP001163850">
    <property type="component" value="Unassembled WGS sequence"/>
</dbReference>
<comment type="caution">
    <text evidence="2">The sequence shown here is derived from an EMBL/GenBank/DDBJ whole genome shotgun (WGS) entry which is preliminary data.</text>
</comment>
<evidence type="ECO:0000256" key="1">
    <source>
        <dbReference type="SAM" id="SignalP"/>
    </source>
</evidence>
<feature type="signal peptide" evidence="1">
    <location>
        <begin position="1"/>
        <end position="29"/>
    </location>
</feature>
<evidence type="ECO:0000313" key="2">
    <source>
        <dbReference type="EMBL" id="KAJ3986546.1"/>
    </source>
</evidence>
<proteinExistence type="predicted"/>
<accession>A0AA38UVI2</accession>
<evidence type="ECO:0000313" key="3">
    <source>
        <dbReference type="Proteomes" id="UP001163850"/>
    </source>
</evidence>
<dbReference type="AlphaFoldDB" id="A0AA38UVI2"/>
<name>A0AA38UVI2_9AGAR</name>
<gene>
    <name evidence="2" type="ORF">F5890DRAFT_987521</name>
</gene>
<feature type="chain" id="PRO_5041222909" description="Secreted protein" evidence="1">
    <location>
        <begin position="30"/>
        <end position="91"/>
    </location>
</feature>
<keyword evidence="1" id="KW-0732">Signal</keyword>
<evidence type="ECO:0008006" key="4">
    <source>
        <dbReference type="Google" id="ProtNLM"/>
    </source>
</evidence>
<sequence length="91" mass="10138">MILFIVCAALNSWWLNMCISILLHTLCYSKELERQRQRSCSSSPPGALLLFSSTTPHRQATSLRSGSGGLFSIDEILVEDFSNLNGDLLVY</sequence>
<organism evidence="2 3">
    <name type="scientific">Lentinula detonsa</name>
    <dbReference type="NCBI Taxonomy" id="2804962"/>
    <lineage>
        <taxon>Eukaryota</taxon>
        <taxon>Fungi</taxon>
        <taxon>Dikarya</taxon>
        <taxon>Basidiomycota</taxon>
        <taxon>Agaricomycotina</taxon>
        <taxon>Agaricomycetes</taxon>
        <taxon>Agaricomycetidae</taxon>
        <taxon>Agaricales</taxon>
        <taxon>Marasmiineae</taxon>
        <taxon>Omphalotaceae</taxon>
        <taxon>Lentinula</taxon>
    </lineage>
</organism>
<dbReference type="EMBL" id="MU801939">
    <property type="protein sequence ID" value="KAJ3986546.1"/>
    <property type="molecule type" value="Genomic_DNA"/>
</dbReference>
<reference evidence="2" key="1">
    <citation type="submission" date="2022-08" db="EMBL/GenBank/DDBJ databases">
        <authorList>
            <consortium name="DOE Joint Genome Institute"/>
            <person name="Min B."/>
            <person name="Riley R."/>
            <person name="Sierra-Patev S."/>
            <person name="Naranjo-Ortiz M."/>
            <person name="Looney B."/>
            <person name="Konkel Z."/>
            <person name="Slot J.C."/>
            <person name="Sakamoto Y."/>
            <person name="Steenwyk J.L."/>
            <person name="Rokas A."/>
            <person name="Carro J."/>
            <person name="Camarero S."/>
            <person name="Ferreira P."/>
            <person name="Molpeceres G."/>
            <person name="Ruiz-Duenas F.J."/>
            <person name="Serrano A."/>
            <person name="Henrissat B."/>
            <person name="Drula E."/>
            <person name="Hughes K.W."/>
            <person name="Mata J.L."/>
            <person name="Ishikawa N.K."/>
            <person name="Vargas-Isla R."/>
            <person name="Ushijima S."/>
            <person name="Smith C.A."/>
            <person name="Ahrendt S."/>
            <person name="Andreopoulos W."/>
            <person name="He G."/>
            <person name="Labutti K."/>
            <person name="Lipzen A."/>
            <person name="Ng V."/>
            <person name="Sandor L."/>
            <person name="Barry K."/>
            <person name="Martinez A.T."/>
            <person name="Xiao Y."/>
            <person name="Gibbons J.G."/>
            <person name="Terashima K."/>
            <person name="Hibbett D.S."/>
            <person name="Grigoriev I.V."/>
        </authorList>
    </citation>
    <scope>NUCLEOTIDE SEQUENCE</scope>
    <source>
        <strain evidence="2">TFB7829</strain>
    </source>
</reference>